<dbReference type="Proteomes" id="UP000287651">
    <property type="component" value="Unassembled WGS sequence"/>
</dbReference>
<name>A0A426ZK53_ENSVE</name>
<evidence type="ECO:0000313" key="2">
    <source>
        <dbReference type="Proteomes" id="UP000287651"/>
    </source>
</evidence>
<organism evidence="1 2">
    <name type="scientific">Ensete ventricosum</name>
    <name type="common">Abyssinian banana</name>
    <name type="synonym">Musa ensete</name>
    <dbReference type="NCBI Taxonomy" id="4639"/>
    <lineage>
        <taxon>Eukaryota</taxon>
        <taxon>Viridiplantae</taxon>
        <taxon>Streptophyta</taxon>
        <taxon>Embryophyta</taxon>
        <taxon>Tracheophyta</taxon>
        <taxon>Spermatophyta</taxon>
        <taxon>Magnoliopsida</taxon>
        <taxon>Liliopsida</taxon>
        <taxon>Zingiberales</taxon>
        <taxon>Musaceae</taxon>
        <taxon>Ensete</taxon>
    </lineage>
</organism>
<gene>
    <name evidence="1" type="ORF">B296_00018922</name>
</gene>
<dbReference type="AlphaFoldDB" id="A0A426ZK53"/>
<protein>
    <submittedName>
        <fullName evidence="1">Uncharacterized protein</fullName>
    </submittedName>
</protein>
<reference evidence="1 2" key="1">
    <citation type="journal article" date="2014" name="Agronomy (Basel)">
        <title>A Draft Genome Sequence for Ensete ventricosum, the Drought-Tolerant Tree Against Hunger.</title>
        <authorList>
            <person name="Harrison J."/>
            <person name="Moore K.A."/>
            <person name="Paszkiewicz K."/>
            <person name="Jones T."/>
            <person name="Grant M."/>
            <person name="Ambacheew D."/>
            <person name="Muzemil S."/>
            <person name="Studholme D.J."/>
        </authorList>
    </citation>
    <scope>NUCLEOTIDE SEQUENCE [LARGE SCALE GENOMIC DNA]</scope>
</reference>
<sequence length="80" mass="8850">MPTASFGTVTMRSMPVLANANNAFHVGEEIEEIRKTPTPSSGMPRDRARKCRRRTRKVGLPHPSFLLASPTLLSLSVFKV</sequence>
<proteinExistence type="predicted"/>
<comment type="caution">
    <text evidence="1">The sequence shown here is derived from an EMBL/GenBank/DDBJ whole genome shotgun (WGS) entry which is preliminary data.</text>
</comment>
<accession>A0A426ZK53</accession>
<evidence type="ECO:0000313" key="1">
    <source>
        <dbReference type="EMBL" id="RRT64331.1"/>
    </source>
</evidence>
<dbReference type="EMBL" id="AMZH03006237">
    <property type="protein sequence ID" value="RRT64331.1"/>
    <property type="molecule type" value="Genomic_DNA"/>
</dbReference>